<proteinExistence type="predicted"/>
<comment type="caution">
    <text evidence="1">The sequence shown here is derived from an EMBL/GenBank/DDBJ whole genome shotgun (WGS) entry which is preliminary data.</text>
</comment>
<organism evidence="1 2">
    <name type="scientific">Desulfosporosinus nitroreducens</name>
    <dbReference type="NCBI Taxonomy" id="2018668"/>
    <lineage>
        <taxon>Bacteria</taxon>
        <taxon>Bacillati</taxon>
        <taxon>Bacillota</taxon>
        <taxon>Clostridia</taxon>
        <taxon>Eubacteriales</taxon>
        <taxon>Desulfitobacteriaceae</taxon>
        <taxon>Desulfosporosinus</taxon>
    </lineage>
</organism>
<gene>
    <name evidence="1" type="ORF">M8H41_20075</name>
</gene>
<protein>
    <submittedName>
        <fullName evidence="1">Uncharacterized protein</fullName>
    </submittedName>
</protein>
<reference evidence="1" key="1">
    <citation type="submission" date="2022-05" db="EMBL/GenBank/DDBJ databases">
        <title>Expanded diversity of anoxic marine methylotrophy in a Black Sea sulfate reducing microorganism.</title>
        <authorList>
            <person name="Fischer P.Q."/>
            <person name="Stams A.J.M."/>
            <person name="Villanueva L."/>
            <person name="Sousa D.Z."/>
        </authorList>
    </citation>
    <scope>NUCLEOTIDE SEQUENCE</scope>
    <source>
        <strain evidence="1">P130</strain>
    </source>
</reference>
<accession>A0ABT8QUU2</accession>
<dbReference type="RefSeq" id="WP_302049803.1">
    <property type="nucleotide sequence ID" value="NZ_JAMJEV010000021.1"/>
</dbReference>
<evidence type="ECO:0000313" key="1">
    <source>
        <dbReference type="EMBL" id="MDO0825132.1"/>
    </source>
</evidence>
<dbReference type="EMBL" id="JAMJEV010000021">
    <property type="protein sequence ID" value="MDO0825132.1"/>
    <property type="molecule type" value="Genomic_DNA"/>
</dbReference>
<keyword evidence="2" id="KW-1185">Reference proteome</keyword>
<dbReference type="Proteomes" id="UP001176021">
    <property type="component" value="Unassembled WGS sequence"/>
</dbReference>
<sequence length="217" mass="25399">MNPPYEYRNIPWKENAFEQSGRVLVGMEGIRESRLEVFNYEGSKLSAYHIYAVLKVAMTEYWVERMEKLHQNRKSNWKAEMVVSPEGKKEYRLYTTGQNDPVCSSVITISNNQIHNFSILSEDAAPLLKKIFEDYPPVFLPRYRNYRQNSCFPTLYYLDAQTMKYLKLPEPIKEQRERTQRIMVDKDIFSSGTFQAGETSGIIEIIEALKCLEVLQA</sequence>
<evidence type="ECO:0000313" key="2">
    <source>
        <dbReference type="Proteomes" id="UP001176021"/>
    </source>
</evidence>
<name>A0ABT8QUU2_9FIRM</name>